<evidence type="ECO:0000313" key="3">
    <source>
        <dbReference type="EMBL" id="OSX72653.1"/>
    </source>
</evidence>
<feature type="transmembrane region" description="Helical" evidence="2">
    <location>
        <begin position="44"/>
        <end position="65"/>
    </location>
</feature>
<dbReference type="EMBL" id="KV919047">
    <property type="protein sequence ID" value="OSX72653.1"/>
    <property type="molecule type" value="Genomic_DNA"/>
</dbReference>
<evidence type="ECO:0000313" key="4">
    <source>
        <dbReference type="Proteomes" id="UP000218209"/>
    </source>
</evidence>
<dbReference type="PANTHER" id="PTHR34687">
    <property type="entry name" value="CHAPERONE PROTEIN DNAJ-LIKE PROTEIN"/>
    <property type="match status" value="1"/>
</dbReference>
<accession>A0A1X6NWA2</accession>
<gene>
    <name evidence="3" type="ORF">BU14_0416s0015</name>
</gene>
<keyword evidence="2" id="KW-0812">Transmembrane</keyword>
<feature type="region of interest" description="Disordered" evidence="1">
    <location>
        <begin position="1"/>
        <end position="32"/>
    </location>
</feature>
<proteinExistence type="predicted"/>
<feature type="compositionally biased region" description="Low complexity" evidence="1">
    <location>
        <begin position="20"/>
        <end position="32"/>
    </location>
</feature>
<organism evidence="3 4">
    <name type="scientific">Porphyra umbilicalis</name>
    <name type="common">Purple laver</name>
    <name type="synonym">Red alga</name>
    <dbReference type="NCBI Taxonomy" id="2786"/>
    <lineage>
        <taxon>Eukaryota</taxon>
        <taxon>Rhodophyta</taxon>
        <taxon>Bangiophyceae</taxon>
        <taxon>Bangiales</taxon>
        <taxon>Bangiaceae</taxon>
        <taxon>Porphyra</taxon>
    </lineage>
</organism>
<name>A0A1X6NWA2_PORUM</name>
<sequence>MASNAPPSQPAPDRRCCCAPAPSSSTSASAVPAPGAPLIGAPPLAFGVGVVLASSAAALAGVLAGRWDELVAVNRRPPRDDSAVACGACQGTGYVDCFCTRWDYSSLQSDDASRKAKSGCNKCGGSRKEPCNKCGGGGLLVPMMRRSALPVRISDDNSRSFTALAPSVAPTSLATRSRLMPPQAPGRGATQGR</sequence>
<protein>
    <submittedName>
        <fullName evidence="3">Uncharacterized protein</fullName>
    </submittedName>
</protein>
<keyword evidence="2" id="KW-1133">Transmembrane helix</keyword>
<evidence type="ECO:0000256" key="1">
    <source>
        <dbReference type="SAM" id="MobiDB-lite"/>
    </source>
</evidence>
<dbReference type="OrthoDB" id="525163at2759"/>
<evidence type="ECO:0000256" key="2">
    <source>
        <dbReference type="SAM" id="Phobius"/>
    </source>
</evidence>
<dbReference type="AlphaFoldDB" id="A0A1X6NWA2"/>
<keyword evidence="4" id="KW-1185">Reference proteome</keyword>
<keyword evidence="2" id="KW-0472">Membrane</keyword>
<feature type="region of interest" description="Disordered" evidence="1">
    <location>
        <begin position="172"/>
        <end position="193"/>
    </location>
</feature>
<dbReference type="Proteomes" id="UP000218209">
    <property type="component" value="Unassembled WGS sequence"/>
</dbReference>
<reference evidence="3 4" key="1">
    <citation type="submission" date="2017-03" db="EMBL/GenBank/DDBJ databases">
        <title>WGS assembly of Porphyra umbilicalis.</title>
        <authorList>
            <person name="Brawley S.H."/>
            <person name="Blouin N.A."/>
            <person name="Ficko-Blean E."/>
            <person name="Wheeler G.L."/>
            <person name="Lohr M."/>
            <person name="Goodson H.V."/>
            <person name="Jenkins J.W."/>
            <person name="Blaby-Haas C.E."/>
            <person name="Helliwell K.E."/>
            <person name="Chan C."/>
            <person name="Marriage T."/>
            <person name="Bhattacharya D."/>
            <person name="Klein A.S."/>
            <person name="Badis Y."/>
            <person name="Brodie J."/>
            <person name="Cao Y."/>
            <person name="Collen J."/>
            <person name="Dittami S.M."/>
            <person name="Gachon C.M."/>
            <person name="Green B.R."/>
            <person name="Karpowicz S."/>
            <person name="Kim J.W."/>
            <person name="Kudahl U."/>
            <person name="Lin S."/>
            <person name="Michel G."/>
            <person name="Mittag M."/>
            <person name="Olson B.J."/>
            <person name="Pangilinan J."/>
            <person name="Peng Y."/>
            <person name="Qiu H."/>
            <person name="Shu S."/>
            <person name="Singer J.T."/>
            <person name="Smith A.G."/>
            <person name="Sprecher B.N."/>
            <person name="Wagner V."/>
            <person name="Wang W."/>
            <person name="Wang Z.-Y."/>
            <person name="Yan J."/>
            <person name="Yarish C."/>
            <person name="Zoeuner-Riek S."/>
            <person name="Zhuang Y."/>
            <person name="Zou Y."/>
            <person name="Lindquist E.A."/>
            <person name="Grimwood J."/>
            <person name="Barry K."/>
            <person name="Rokhsar D.S."/>
            <person name="Schmutz J."/>
            <person name="Stiller J.W."/>
            <person name="Grossman A.R."/>
            <person name="Prochnik S.E."/>
        </authorList>
    </citation>
    <scope>NUCLEOTIDE SEQUENCE [LARGE SCALE GENOMIC DNA]</scope>
    <source>
        <strain evidence="3">4086291</strain>
    </source>
</reference>
<dbReference type="PANTHER" id="PTHR34687:SF1">
    <property type="entry name" value="CHAPERONE PROTEIN DNAJ-LIKE PROTEIN"/>
    <property type="match status" value="1"/>
</dbReference>